<proteinExistence type="inferred from homology"/>
<gene>
    <name evidence="2" type="primary">ohr2</name>
</gene>
<protein>
    <submittedName>
        <fullName evidence="2">Peroxiredoxin, Ohr subfamily</fullName>
    </submittedName>
</protein>
<dbReference type="GO" id="GO:0006979">
    <property type="term" value="P:response to oxidative stress"/>
    <property type="evidence" value="ECO:0007669"/>
    <property type="project" value="InterPro"/>
</dbReference>
<dbReference type="Pfam" id="PF02566">
    <property type="entry name" value="OsmC"/>
    <property type="match status" value="1"/>
</dbReference>
<accession>A0A142BVZ2</accession>
<dbReference type="EMBL" id="KU736872">
    <property type="protein sequence ID" value="AMP42280.1"/>
    <property type="molecule type" value="Genomic_DNA"/>
</dbReference>
<dbReference type="SUPFAM" id="SSF82784">
    <property type="entry name" value="OsmC-like"/>
    <property type="match status" value="1"/>
</dbReference>
<name>A0A142BVZ2_9BACT</name>
<dbReference type="AlphaFoldDB" id="A0A142BVZ2"/>
<dbReference type="InterPro" id="IPR015946">
    <property type="entry name" value="KH_dom-like_a/b"/>
</dbReference>
<dbReference type="Gene3D" id="3.30.300.20">
    <property type="match status" value="1"/>
</dbReference>
<organism evidence="2">
    <name type="scientific">uncultured bacterium IN-07</name>
    <dbReference type="NCBI Taxonomy" id="1805585"/>
    <lineage>
        <taxon>Bacteria</taxon>
        <taxon>environmental samples</taxon>
    </lineage>
</organism>
<dbReference type="PANTHER" id="PTHR33797">
    <property type="entry name" value="ORGANIC HYDROPEROXIDE RESISTANCE PROTEIN-LIKE"/>
    <property type="match status" value="1"/>
</dbReference>
<comment type="similarity">
    <text evidence="1">Belongs to the OsmC/Ohr family.</text>
</comment>
<sequence>MYNVFSKVKPNKCQKVGIDMKKVFSTKMINTGGRNGEVHSPDNSFEMTIVAPGHKVAGATNPEQLFAAGYSACFNSALDYVKKQAQVDGESTIEVTVSLYNLSQTALPDVQLGVEIEGHIEGITLEKSQELLEIAHQTCPYSRATRGNIEVSVKAI</sequence>
<dbReference type="PANTHER" id="PTHR33797:SF2">
    <property type="entry name" value="ORGANIC HYDROPEROXIDE RESISTANCE PROTEIN-LIKE"/>
    <property type="match status" value="1"/>
</dbReference>
<reference evidence="2" key="2">
    <citation type="submission" date="2016-02" db="EMBL/GenBank/DDBJ databases">
        <authorList>
            <person name="Wen L."/>
            <person name="He K."/>
            <person name="Yang H."/>
        </authorList>
    </citation>
    <scope>NUCLEOTIDE SEQUENCE</scope>
</reference>
<dbReference type="InterPro" id="IPR036102">
    <property type="entry name" value="OsmC/Ohrsf"/>
</dbReference>
<dbReference type="InterPro" id="IPR019953">
    <property type="entry name" value="OHR"/>
</dbReference>
<reference evidence="2" key="1">
    <citation type="journal article" date="2016" name="Appl. Environ. Microbiol.">
        <title>Diversity of the Tetracycline Mobilome within a Chinese Pig Manure Sample.</title>
        <authorList>
            <person name="Leclercq S.O."/>
            <person name="Wang C."/>
            <person name="Zhu Y."/>
            <person name="Wu H."/>
            <person name="Du X."/>
            <person name="Liu Z."/>
            <person name="Feng J."/>
        </authorList>
    </citation>
    <scope>NUCLEOTIDE SEQUENCE</scope>
</reference>
<dbReference type="InterPro" id="IPR003718">
    <property type="entry name" value="OsmC/Ohr_fam"/>
</dbReference>
<evidence type="ECO:0000256" key="1">
    <source>
        <dbReference type="ARBA" id="ARBA00007378"/>
    </source>
</evidence>
<evidence type="ECO:0000313" key="2">
    <source>
        <dbReference type="EMBL" id="AMP42280.1"/>
    </source>
</evidence>
<dbReference type="NCBIfam" id="TIGR03561">
    <property type="entry name" value="organ_hyd_perox"/>
    <property type="match status" value="1"/>
</dbReference>